<dbReference type="PROSITE" id="PS00622">
    <property type="entry name" value="HTH_LUXR_1"/>
    <property type="match status" value="1"/>
</dbReference>
<dbReference type="Gene3D" id="3.40.50.2300">
    <property type="match status" value="1"/>
</dbReference>
<dbReference type="InterPro" id="IPR011006">
    <property type="entry name" value="CheY-like_superfamily"/>
</dbReference>
<dbReference type="EMBL" id="JASHID010000002">
    <property type="protein sequence ID" value="MDI9863327.1"/>
    <property type="molecule type" value="Genomic_DNA"/>
</dbReference>
<comment type="caution">
    <text evidence="6">The sequence shown here is derived from an EMBL/GenBank/DDBJ whole genome shotgun (WGS) entry which is preliminary data.</text>
</comment>
<evidence type="ECO:0000313" key="6">
    <source>
        <dbReference type="EMBL" id="MDI9863327.1"/>
    </source>
</evidence>
<accession>A0ABT6YIA9</accession>
<dbReference type="PANTHER" id="PTHR45566:SF1">
    <property type="entry name" value="HTH-TYPE TRANSCRIPTIONAL REGULATOR YHJB-RELATED"/>
    <property type="match status" value="1"/>
</dbReference>
<reference evidence="6 7" key="1">
    <citation type="submission" date="2023-05" db="EMBL/GenBank/DDBJ databases">
        <title>Novel species of genus Flectobacillus isolated from stream in China.</title>
        <authorList>
            <person name="Lu H."/>
        </authorList>
    </citation>
    <scope>NUCLEOTIDE SEQUENCE [LARGE SCALE GENOMIC DNA]</scope>
    <source>
        <strain evidence="6 7">DC10W</strain>
    </source>
</reference>
<feature type="domain" description="Response regulatory" evidence="5">
    <location>
        <begin position="4"/>
        <end position="120"/>
    </location>
</feature>
<dbReference type="InterPro" id="IPR016032">
    <property type="entry name" value="Sig_transdc_resp-reg_C-effctor"/>
</dbReference>
<dbReference type="Pfam" id="PF00196">
    <property type="entry name" value="GerE"/>
    <property type="match status" value="1"/>
</dbReference>
<dbReference type="PRINTS" id="PR00038">
    <property type="entry name" value="HTHLUXR"/>
</dbReference>
<gene>
    <name evidence="6" type="ORF">QM480_03255</name>
</gene>
<feature type="domain" description="HTH luxR-type" evidence="4">
    <location>
        <begin position="140"/>
        <end position="205"/>
    </location>
</feature>
<dbReference type="InterPro" id="IPR051015">
    <property type="entry name" value="EvgA-like"/>
</dbReference>
<dbReference type="PROSITE" id="PS50110">
    <property type="entry name" value="RESPONSE_REGULATORY"/>
    <property type="match status" value="1"/>
</dbReference>
<proteinExistence type="predicted"/>
<organism evidence="6 7">
    <name type="scientific">Flectobacillus longus</name>
    <dbReference type="NCBI Taxonomy" id="2984207"/>
    <lineage>
        <taxon>Bacteria</taxon>
        <taxon>Pseudomonadati</taxon>
        <taxon>Bacteroidota</taxon>
        <taxon>Cytophagia</taxon>
        <taxon>Cytophagales</taxon>
        <taxon>Flectobacillaceae</taxon>
        <taxon>Flectobacillus</taxon>
    </lineage>
</organism>
<dbReference type="SMART" id="SM00421">
    <property type="entry name" value="HTH_LUXR"/>
    <property type="match status" value="1"/>
</dbReference>
<dbReference type="Pfam" id="PF00072">
    <property type="entry name" value="Response_reg"/>
    <property type="match status" value="1"/>
</dbReference>
<name>A0ABT6YIA9_9BACT</name>
<dbReference type="SMART" id="SM00448">
    <property type="entry name" value="REC"/>
    <property type="match status" value="1"/>
</dbReference>
<dbReference type="SUPFAM" id="SSF46894">
    <property type="entry name" value="C-terminal effector domain of the bipartite response regulators"/>
    <property type="match status" value="1"/>
</dbReference>
<dbReference type="Proteomes" id="UP001236569">
    <property type="component" value="Unassembled WGS sequence"/>
</dbReference>
<dbReference type="PANTHER" id="PTHR45566">
    <property type="entry name" value="HTH-TYPE TRANSCRIPTIONAL REGULATOR YHJB-RELATED"/>
    <property type="match status" value="1"/>
</dbReference>
<keyword evidence="2" id="KW-0238">DNA-binding</keyword>
<dbReference type="CDD" id="cd06170">
    <property type="entry name" value="LuxR_C_like"/>
    <property type="match status" value="1"/>
</dbReference>
<evidence type="ECO:0000256" key="3">
    <source>
        <dbReference type="PROSITE-ProRule" id="PRU00169"/>
    </source>
</evidence>
<dbReference type="SUPFAM" id="SSF52172">
    <property type="entry name" value="CheY-like"/>
    <property type="match status" value="1"/>
</dbReference>
<feature type="modified residue" description="4-aspartylphosphate" evidence="3">
    <location>
        <position position="55"/>
    </location>
</feature>
<dbReference type="InterPro" id="IPR058245">
    <property type="entry name" value="NreC/VraR/RcsB-like_REC"/>
</dbReference>
<evidence type="ECO:0000256" key="1">
    <source>
        <dbReference type="ARBA" id="ARBA00022553"/>
    </source>
</evidence>
<evidence type="ECO:0000259" key="5">
    <source>
        <dbReference type="PROSITE" id="PS50110"/>
    </source>
</evidence>
<dbReference type="PROSITE" id="PS50043">
    <property type="entry name" value="HTH_LUXR_2"/>
    <property type="match status" value="1"/>
</dbReference>
<evidence type="ECO:0000256" key="2">
    <source>
        <dbReference type="ARBA" id="ARBA00023125"/>
    </source>
</evidence>
<evidence type="ECO:0000313" key="7">
    <source>
        <dbReference type="Proteomes" id="UP001236569"/>
    </source>
</evidence>
<dbReference type="InterPro" id="IPR001789">
    <property type="entry name" value="Sig_transdc_resp-reg_receiver"/>
</dbReference>
<sequence>MKTKVVLVDDHSLFNDGLSLILKESGYYEIIAQIYDSRNAYSQCNVLLPELILVDYNMPFLDGLALVKQLRTLVHQSKIVVISMYADKREIEAFKEYEIDGYLSKTTPSIEIIEALQKIMSGENVFQIKQEPKSNFDKDFFSLKKLLTKREVEILKSLKKGYTSEQVAQELCLSYYTVETHRKNINQKLKFNSKKDFYEFLDTIELEGK</sequence>
<evidence type="ECO:0000259" key="4">
    <source>
        <dbReference type="PROSITE" id="PS50043"/>
    </source>
</evidence>
<protein>
    <submittedName>
        <fullName evidence="6">Response regulator transcription factor</fullName>
    </submittedName>
</protein>
<dbReference type="CDD" id="cd17535">
    <property type="entry name" value="REC_NarL-like"/>
    <property type="match status" value="1"/>
</dbReference>
<dbReference type="InterPro" id="IPR000792">
    <property type="entry name" value="Tscrpt_reg_LuxR_C"/>
</dbReference>
<keyword evidence="7" id="KW-1185">Reference proteome</keyword>
<dbReference type="RefSeq" id="WP_283368632.1">
    <property type="nucleotide sequence ID" value="NZ_JASHID010000002.1"/>
</dbReference>
<keyword evidence="1 3" id="KW-0597">Phosphoprotein</keyword>